<comment type="caution">
    <text evidence="2">The sequence shown here is derived from an EMBL/GenBank/DDBJ whole genome shotgun (WGS) entry which is preliminary data.</text>
</comment>
<gene>
    <name evidence="2" type="ORF">OBRU01_06477</name>
</gene>
<proteinExistence type="predicted"/>
<evidence type="ECO:0000313" key="2">
    <source>
        <dbReference type="EMBL" id="KOB76107.1"/>
    </source>
</evidence>
<evidence type="ECO:0000313" key="3">
    <source>
        <dbReference type="Proteomes" id="UP000037510"/>
    </source>
</evidence>
<dbReference type="Pfam" id="PF16087">
    <property type="entry name" value="DUF4817"/>
    <property type="match status" value="1"/>
</dbReference>
<protein>
    <submittedName>
        <fullName evidence="2">Transposase</fullName>
    </submittedName>
</protein>
<sequence length="102" mass="11776">MLQWSGEHSAFAIEAFFKSNDSYEIARRQLCSHFGIRWISYGPRVNLIRSWVQRFPATASAMNIPRPGPSRSSRTPENIELVERSLRENVRLSIRKRAADCP</sequence>
<accession>A0A0L7LKZ1</accession>
<dbReference type="AlphaFoldDB" id="A0A0L7LKZ1"/>
<dbReference type="EMBL" id="JTDY01000718">
    <property type="protein sequence ID" value="KOB76107.1"/>
    <property type="molecule type" value="Genomic_DNA"/>
</dbReference>
<feature type="domain" description="DUF4817" evidence="1">
    <location>
        <begin position="5"/>
        <end position="58"/>
    </location>
</feature>
<evidence type="ECO:0000259" key="1">
    <source>
        <dbReference type="Pfam" id="PF16087"/>
    </source>
</evidence>
<dbReference type="Proteomes" id="UP000037510">
    <property type="component" value="Unassembled WGS sequence"/>
</dbReference>
<reference evidence="2 3" key="1">
    <citation type="journal article" date="2015" name="Genome Biol. Evol.">
        <title>The genome of winter moth (Operophtera brumata) provides a genomic perspective on sexual dimorphism and phenology.</title>
        <authorList>
            <person name="Derks M.F."/>
            <person name="Smit S."/>
            <person name="Salis L."/>
            <person name="Schijlen E."/>
            <person name="Bossers A."/>
            <person name="Mateman C."/>
            <person name="Pijl A.S."/>
            <person name="de Ridder D."/>
            <person name="Groenen M.A."/>
            <person name="Visser M.E."/>
            <person name="Megens H.J."/>
        </authorList>
    </citation>
    <scope>NUCLEOTIDE SEQUENCE [LARGE SCALE GENOMIC DNA]</scope>
    <source>
        <strain evidence="2">WM2013NL</strain>
        <tissue evidence="2">Head and thorax</tissue>
    </source>
</reference>
<keyword evidence="3" id="KW-1185">Reference proteome</keyword>
<dbReference type="InterPro" id="IPR032135">
    <property type="entry name" value="DUF4817"/>
</dbReference>
<name>A0A0L7LKZ1_OPEBR</name>
<organism evidence="2 3">
    <name type="scientific">Operophtera brumata</name>
    <name type="common">Winter moth</name>
    <name type="synonym">Phalaena brumata</name>
    <dbReference type="NCBI Taxonomy" id="104452"/>
    <lineage>
        <taxon>Eukaryota</taxon>
        <taxon>Metazoa</taxon>
        <taxon>Ecdysozoa</taxon>
        <taxon>Arthropoda</taxon>
        <taxon>Hexapoda</taxon>
        <taxon>Insecta</taxon>
        <taxon>Pterygota</taxon>
        <taxon>Neoptera</taxon>
        <taxon>Endopterygota</taxon>
        <taxon>Lepidoptera</taxon>
        <taxon>Glossata</taxon>
        <taxon>Ditrysia</taxon>
        <taxon>Geometroidea</taxon>
        <taxon>Geometridae</taxon>
        <taxon>Larentiinae</taxon>
        <taxon>Operophtera</taxon>
    </lineage>
</organism>